<dbReference type="GO" id="GO:0033179">
    <property type="term" value="C:proton-transporting V-type ATPase, V0 domain"/>
    <property type="evidence" value="ECO:0007669"/>
    <property type="project" value="InterPro"/>
</dbReference>
<dbReference type="InterPro" id="IPR002843">
    <property type="entry name" value="ATPase_V0-cplx_csu/dsu"/>
</dbReference>
<protein>
    <submittedName>
        <fullName evidence="5">Vacuolar atp synthase</fullName>
    </submittedName>
</protein>
<dbReference type="AlphaFoldDB" id="A0A077ZZU9"/>
<dbReference type="InterPro" id="IPR044911">
    <property type="entry name" value="V-type_ATPase_csu/dsu_dom_3"/>
</dbReference>
<reference evidence="5 6" key="1">
    <citation type="submission" date="2014-06" db="EMBL/GenBank/DDBJ databases">
        <authorList>
            <person name="Swart Estienne"/>
        </authorList>
    </citation>
    <scope>NUCLEOTIDE SEQUENCE [LARGE SCALE GENOMIC DNA]</scope>
    <source>
        <strain evidence="5 6">130c</strain>
    </source>
</reference>
<dbReference type="InterPro" id="IPR036079">
    <property type="entry name" value="ATPase_csu/dsu_sf"/>
</dbReference>
<keyword evidence="6" id="KW-1185">Reference proteome</keyword>
<evidence type="ECO:0000313" key="6">
    <source>
        <dbReference type="Proteomes" id="UP000039865"/>
    </source>
</evidence>
<dbReference type="Pfam" id="PF01992">
    <property type="entry name" value="vATP-synt_AC39"/>
    <property type="match status" value="1"/>
</dbReference>
<dbReference type="Gene3D" id="1.20.1690.10">
    <property type="entry name" value="V-type ATP synthase subunit C domain"/>
    <property type="match status" value="2"/>
</dbReference>
<keyword evidence="4" id="KW-0406">Ion transport</keyword>
<evidence type="ECO:0000256" key="3">
    <source>
        <dbReference type="ARBA" id="ARBA00022781"/>
    </source>
</evidence>
<dbReference type="EMBL" id="CCKQ01004016">
    <property type="protein sequence ID" value="CDW75152.1"/>
    <property type="molecule type" value="Genomic_DNA"/>
</dbReference>
<evidence type="ECO:0000256" key="1">
    <source>
        <dbReference type="ARBA" id="ARBA00006709"/>
    </source>
</evidence>
<dbReference type="GO" id="GO:0046961">
    <property type="term" value="F:proton-transporting ATPase activity, rotational mechanism"/>
    <property type="evidence" value="ECO:0007669"/>
    <property type="project" value="InterPro"/>
</dbReference>
<dbReference type="Proteomes" id="UP000039865">
    <property type="component" value="Unassembled WGS sequence"/>
</dbReference>
<proteinExistence type="inferred from homology"/>
<evidence type="ECO:0000256" key="2">
    <source>
        <dbReference type="ARBA" id="ARBA00022448"/>
    </source>
</evidence>
<dbReference type="InterPro" id="IPR016727">
    <property type="entry name" value="ATPase_V0-cplx_dsu"/>
</dbReference>
<dbReference type="InterPro" id="IPR035067">
    <property type="entry name" value="V-type_ATPase_csu/dsu"/>
</dbReference>
<name>A0A077ZZU9_STYLE</name>
<comment type="similarity">
    <text evidence="1">Belongs to the V-ATPase V0D/AC39 subunit family.</text>
</comment>
<dbReference type="InParanoid" id="A0A077ZZU9"/>
<dbReference type="OrthoDB" id="282702at2759"/>
<dbReference type="PANTHER" id="PTHR11028">
    <property type="entry name" value="VACUOLAR ATP SYNTHASE SUBUNIT AC39"/>
    <property type="match status" value="1"/>
</dbReference>
<evidence type="ECO:0000256" key="4">
    <source>
        <dbReference type="ARBA" id="ARBA00023065"/>
    </source>
</evidence>
<keyword evidence="2" id="KW-0813">Transport</keyword>
<evidence type="ECO:0000313" key="5">
    <source>
        <dbReference type="EMBL" id="CDW75152.1"/>
    </source>
</evidence>
<dbReference type="SUPFAM" id="SSF103486">
    <property type="entry name" value="V-type ATP synthase subunit C"/>
    <property type="match status" value="1"/>
</dbReference>
<dbReference type="OMA" id="MTYGYMI"/>
<gene>
    <name evidence="5" type="primary">Contig7107.g7596</name>
    <name evidence="5" type="ORF">STYLEM_4139</name>
</gene>
<organism evidence="5 6">
    <name type="scientific">Stylonychia lemnae</name>
    <name type="common">Ciliate</name>
    <dbReference type="NCBI Taxonomy" id="5949"/>
    <lineage>
        <taxon>Eukaryota</taxon>
        <taxon>Sar</taxon>
        <taxon>Alveolata</taxon>
        <taxon>Ciliophora</taxon>
        <taxon>Intramacronucleata</taxon>
        <taxon>Spirotrichea</taxon>
        <taxon>Stichotrichia</taxon>
        <taxon>Sporadotrichida</taxon>
        <taxon>Oxytrichidae</taxon>
        <taxon>Stylonychinae</taxon>
        <taxon>Stylonychia</taxon>
    </lineage>
</organism>
<dbReference type="FunCoup" id="A0A077ZZU9">
    <property type="interactions" value="314"/>
</dbReference>
<sequence length="421" mass="48429">MLGLEMVSFNADDGYPEAIIRSLRKGFLKEETYNQLKACSNLNEFKLVLEDTDYGSYIVNEANPIEIVVLKKKCKEKLMSEITHLIGQSTQPLTGFLQMMLHGYQIENVVGVIEGVKNDQPLELLLKGLDPLGYFPELKNIRTVEGDDYATLYQQVLVDLPIGNYFRKFLEVCIGSIGNDGAIKKDARFISDLMKDYKAEKIKNMLKKIWIGEFHRYCMQLPDVSRQVMDDLLKFESDCMTIQIIFNSIDIKGLSDARGREGERRKYINNLGKLFINLISIIGYLYPDRDRELTEADNFDKLKDACKGFEYERMLQQVSDIPSSKQGGDFGGKNDGGANQYASTMSIDDVMFTEKSKRYSMAFENQFHYGVFYAYLKLREMEIKNIVWLAELVSIGVPRQMPGWSKFVVPFKYHKEEVQQN</sequence>
<dbReference type="Gene3D" id="1.10.132.50">
    <property type="entry name" value="ATP synthase (C/AC39) subunit, domain 3"/>
    <property type="match status" value="1"/>
</dbReference>
<accession>A0A077ZZU9</accession>
<keyword evidence="3" id="KW-0375">Hydrogen ion transport</keyword>